<evidence type="ECO:0000313" key="2">
    <source>
        <dbReference type="EMBL" id="KCW58314.1"/>
    </source>
</evidence>
<accession>A0A059AX30</accession>
<proteinExistence type="predicted"/>
<name>A0A059AX30_EUCGR</name>
<dbReference type="GO" id="GO:0005506">
    <property type="term" value="F:iron ion binding"/>
    <property type="evidence" value="ECO:0007669"/>
    <property type="project" value="InterPro"/>
</dbReference>
<organism evidence="2">
    <name type="scientific">Eucalyptus grandis</name>
    <name type="common">Flooded gum</name>
    <dbReference type="NCBI Taxonomy" id="71139"/>
    <lineage>
        <taxon>Eukaryota</taxon>
        <taxon>Viridiplantae</taxon>
        <taxon>Streptophyta</taxon>
        <taxon>Embryophyta</taxon>
        <taxon>Tracheophyta</taxon>
        <taxon>Spermatophyta</taxon>
        <taxon>Magnoliopsida</taxon>
        <taxon>eudicotyledons</taxon>
        <taxon>Gunneridae</taxon>
        <taxon>Pentapetalae</taxon>
        <taxon>rosids</taxon>
        <taxon>malvids</taxon>
        <taxon>Myrtales</taxon>
        <taxon>Myrtaceae</taxon>
        <taxon>Myrtoideae</taxon>
        <taxon>Eucalypteae</taxon>
        <taxon>Eucalyptus</taxon>
    </lineage>
</organism>
<dbReference type="AlphaFoldDB" id="A0A059AX30"/>
<dbReference type="Pfam" id="PF13225">
    <property type="entry name" value="D27-like_C"/>
    <property type="match status" value="1"/>
</dbReference>
<reference evidence="2" key="1">
    <citation type="submission" date="2013-07" db="EMBL/GenBank/DDBJ databases">
        <title>The genome of Eucalyptus grandis.</title>
        <authorList>
            <person name="Schmutz J."/>
            <person name="Hayes R."/>
            <person name="Myburg A."/>
            <person name="Tuskan G."/>
            <person name="Grattapaglia D."/>
            <person name="Rokhsar D.S."/>
        </authorList>
    </citation>
    <scope>NUCLEOTIDE SEQUENCE</scope>
    <source>
        <tissue evidence="2">Leaf extractions</tissue>
    </source>
</reference>
<dbReference type="InterPro" id="IPR038938">
    <property type="entry name" value="D27-like"/>
</dbReference>
<protein>
    <recommendedName>
        <fullName evidence="1">Beta-carotene isomerase D27-like C-terminal domain-containing protein</fullName>
    </recommendedName>
</protein>
<dbReference type="PANTHER" id="PTHR33591:SF2">
    <property type="entry name" value="BETA-CAROTENE ISOMERASE D27"/>
    <property type="match status" value="1"/>
</dbReference>
<evidence type="ECO:0000259" key="1">
    <source>
        <dbReference type="Pfam" id="PF13225"/>
    </source>
</evidence>
<dbReference type="PANTHER" id="PTHR33591">
    <property type="entry name" value="BETA-CAROTENE ISOMERASE D27"/>
    <property type="match status" value="1"/>
</dbReference>
<dbReference type="STRING" id="71139.A0A059AX30"/>
<dbReference type="EMBL" id="KK198760">
    <property type="protein sequence ID" value="KCW58314.1"/>
    <property type="molecule type" value="Genomic_DNA"/>
</dbReference>
<dbReference type="InterPro" id="IPR025114">
    <property type="entry name" value="D27-like_C"/>
</dbReference>
<dbReference type="FunCoup" id="A0A059AX30">
    <property type="interactions" value="1403"/>
</dbReference>
<dbReference type="Gramene" id="KCW58314">
    <property type="protein sequence ID" value="KCW58314"/>
    <property type="gene ID" value="EUGRSUZ_H01003"/>
</dbReference>
<sequence>MFFRKVLGKCAWWRLWAVKMKPLVLPSPLPTSPFSLRHRPPRRASPRFPTRFSLHSKTIAADDAAPRAEYKPGVFDDLFLNLFRSKMVKEVGWDSEKPGYDGLIEVAHRLMMKGSSNSDTRDAAIRILRSLFPPFLLELYQLLIAPIGEGKLAAVMVGKSFSIVTALTCQWLMGKCTVNSVDLLDGTSCQSGVFVERCKYLEESKCVGICVNTCKLPTQSFFKDYMGVPLLMEPNFEDYSCQFKFGIHPPQPQEDAALKEPCLEICPNAIRRREVVQNTELAQCPKA</sequence>
<dbReference type="OMA" id="VMEPNFS"/>
<dbReference type="InParanoid" id="A0A059AX30"/>
<gene>
    <name evidence="2" type="ORF">EUGRSUZ_H01003</name>
</gene>
<feature type="domain" description="Beta-carotene isomerase D27-like C-terminal" evidence="1">
    <location>
        <begin position="171"/>
        <end position="253"/>
    </location>
</feature>